<feature type="domain" description="MBD" evidence="7">
    <location>
        <begin position="769"/>
        <end position="852"/>
    </location>
</feature>
<feature type="compositionally biased region" description="Low complexity" evidence="6">
    <location>
        <begin position="669"/>
        <end position="690"/>
    </location>
</feature>
<dbReference type="SUPFAM" id="SSF51197">
    <property type="entry name" value="Clavaminate synthase-like"/>
    <property type="match status" value="1"/>
</dbReference>
<feature type="region of interest" description="Disordered" evidence="6">
    <location>
        <begin position="2137"/>
        <end position="2167"/>
    </location>
</feature>
<reference evidence="10" key="1">
    <citation type="submission" date="2021-11" db="EMBL/GenBank/DDBJ databases">
        <authorList>
            <consortium name="Genoscope - CEA"/>
            <person name="William W."/>
        </authorList>
    </citation>
    <scope>NUCLEOTIDE SEQUENCE</scope>
</reference>
<evidence type="ECO:0000313" key="11">
    <source>
        <dbReference type="Proteomes" id="UP000789595"/>
    </source>
</evidence>
<keyword evidence="5" id="KW-0539">Nucleus</keyword>
<feature type="compositionally biased region" description="Low complexity" evidence="6">
    <location>
        <begin position="1082"/>
        <end position="1091"/>
    </location>
</feature>
<dbReference type="Gene3D" id="3.30.730.10">
    <property type="entry name" value="AP2/ERF domain"/>
    <property type="match status" value="1"/>
</dbReference>
<accession>A0A8J2SED5</accession>
<feature type="region of interest" description="Disordered" evidence="6">
    <location>
        <begin position="1603"/>
        <end position="1681"/>
    </location>
</feature>
<evidence type="ECO:0000256" key="4">
    <source>
        <dbReference type="ARBA" id="ARBA00023163"/>
    </source>
</evidence>
<comment type="caution">
    <text evidence="10">The sequence shown here is derived from an EMBL/GenBank/DDBJ whole genome shotgun (WGS) entry which is preliminary data.</text>
</comment>
<proteinExistence type="predicted"/>
<dbReference type="Gene3D" id="2.30.30.140">
    <property type="match status" value="1"/>
</dbReference>
<dbReference type="SUPFAM" id="SSF54171">
    <property type="entry name" value="DNA-binding domain"/>
    <property type="match status" value="1"/>
</dbReference>
<feature type="compositionally biased region" description="Pro residues" evidence="6">
    <location>
        <begin position="2647"/>
        <end position="2658"/>
    </location>
</feature>
<name>A0A8J2SED5_9STRA</name>
<dbReference type="GO" id="GO:0005634">
    <property type="term" value="C:nucleus"/>
    <property type="evidence" value="ECO:0007669"/>
    <property type="project" value="UniProtKB-SubCell"/>
</dbReference>
<feature type="region of interest" description="Disordered" evidence="6">
    <location>
        <begin position="2381"/>
        <end position="2417"/>
    </location>
</feature>
<keyword evidence="4" id="KW-0804">Transcription</keyword>
<feature type="region of interest" description="Disordered" evidence="6">
    <location>
        <begin position="1408"/>
        <end position="1437"/>
    </location>
</feature>
<dbReference type="GO" id="GO:0003677">
    <property type="term" value="F:DNA binding"/>
    <property type="evidence" value="ECO:0007669"/>
    <property type="project" value="UniProtKB-KW"/>
</dbReference>
<feature type="region of interest" description="Disordered" evidence="6">
    <location>
        <begin position="1082"/>
        <end position="1108"/>
    </location>
</feature>
<dbReference type="InterPro" id="IPR037151">
    <property type="entry name" value="AlkB-like_sf"/>
</dbReference>
<dbReference type="PANTHER" id="PTHR48125">
    <property type="entry name" value="LP07818P1"/>
    <property type="match status" value="1"/>
</dbReference>
<evidence type="ECO:0000256" key="1">
    <source>
        <dbReference type="ARBA" id="ARBA00004123"/>
    </source>
</evidence>
<evidence type="ECO:0000259" key="7">
    <source>
        <dbReference type="PROSITE" id="PS50982"/>
    </source>
</evidence>
<evidence type="ECO:0000313" key="10">
    <source>
        <dbReference type="EMBL" id="CAH0371258.1"/>
    </source>
</evidence>
<keyword evidence="2" id="KW-0805">Transcription regulation</keyword>
<evidence type="ECO:0000259" key="8">
    <source>
        <dbReference type="PROSITE" id="PS51032"/>
    </source>
</evidence>
<feature type="compositionally biased region" description="Pro residues" evidence="6">
    <location>
        <begin position="1092"/>
        <end position="1105"/>
    </location>
</feature>
<dbReference type="Proteomes" id="UP000789595">
    <property type="component" value="Unassembled WGS sequence"/>
</dbReference>
<dbReference type="InterPro" id="IPR005123">
    <property type="entry name" value="Oxoglu/Fe-dep_dioxygenase_dom"/>
</dbReference>
<feature type="compositionally biased region" description="Acidic residues" evidence="6">
    <location>
        <begin position="691"/>
        <end position="710"/>
    </location>
</feature>
<evidence type="ECO:0008006" key="12">
    <source>
        <dbReference type="Google" id="ProtNLM"/>
    </source>
</evidence>
<feature type="domain" description="Fe2OG dioxygenase" evidence="9">
    <location>
        <begin position="233"/>
        <end position="355"/>
    </location>
</feature>
<dbReference type="PROSITE" id="PS50982">
    <property type="entry name" value="MBD"/>
    <property type="match status" value="1"/>
</dbReference>
<feature type="compositionally biased region" description="Pro residues" evidence="6">
    <location>
        <begin position="2146"/>
        <end position="2167"/>
    </location>
</feature>
<sequence>MSRRRSRANEPPAPEKVEDAFSTETLNQLAEERMRDIKHIVVYRRRVPSRETVEAHPQTVHVSLDAGGVVGRMLVDNAISPNEHEALLGWYDRGFDKGFAREYAGDATDSFSGNLSQRLTVDRWDLTRQKCSYKTEGDQRDKTTYVMEFDGVNTTIAETVLRLYAARIRKIMDLVVNEDPRVRYAEDGEGDAAEPIGEPCDKASANDARSGGGDGVRARATALTDDLAENFEDPEAIQLTTYQPRPQSGMAQHFDSRSRFLSIATMSLRASVKLVQIRAASRGPKDGMQRSEIRLLPRSIYLMSGPARANCHLKDEPNVQAQGNHKGCPCCWTHGIDTDQTEAQGRIGVTFRQLAPWALHEAELKRLADERAERDKAAEEGALQPRRRSTPATKRDAPTGPATWLSGEGADAVRAWRSTLAPDAWDALAAADGLTLNNVPARGWHREVKGAAPAAAPLPPAPKPRVASTASAWVAACTDLLELAGKEKGGLTGLRGALQSSGFRCGEPAQGRTEFQVSMPQEFPCYYDIVGKGYSGSNRQDLMTSRPGLMAYLEGCLALAQAGGAYRTTADRDADGDEAARRAAERPKKAPDICFHHPGQFKASDALRSRSDVERYLAADATPLFESPPLDAFSFDNDVAGDFPSPPPGYYSRLSAKVVEQLRPAAPALTAASPAVVSRPAAAPPAVGAESESEIDESVADSDGEGDPDWDGGVPAKEPRGAPKGRAPKGSPANRGPLNYKSFEPLGGAEAVRSWRSTLTPDAWDALAADDGLARNNVPARGWHRQLRFRKAAPEPGLGGHKCDVFFHAPGQLVGNETLRSKPDILKHLAAKTTPLFEAPRIDDFSFGGSQGSPADFPSPPEGYYARLRSRVQELLRPASAAPPPAAPALPPSAMALPPAASAPPPPPSVAVEDAAAPLLQRVAVPAGDWRIVGAQVQDVDDATVRGVVTDCLKKKGSKEVTTTAGYVVMIKSTQLTQATLTDEEAALCVRPASRKDYMQARIDGAIRFSHGGSEFKNCYTCADGTERRQFEVTATHVRCVLCGDARSWSLETDSKILLNSLKKHCGAQKHLDRLVQSVGAPATAEASTTPAPAPAAPALPPPQPQNVRPQAVAASQRFAVDDLVQADFHAQNAYYDGVVVTARADGEKGFLYRIEYDDGDDEDDVPEERIRPAPKKTLRTRGSVWVGRRLKANANARSLRSRSEGRIVGWLPVRGVKEPFLNAAGRPAPIYRVDYGGGRPDELETYELLDESTLLPPQTSEEWQRETAFAEFLRERDVACKFSSSRPRELTARALYDKYAGAETVRAFFELGGTAEALVKEICQERCTIENVDALWSEYCAQTLDEGAEREKPEPVKKPKAKKRARKPAAAPPASIVVGAPVQAADEEPSSARRVGGVVIPAKKVRGPPEPWEGLVSTTPAPKPSVKREPKPAPSPHDWVAVGSHVQHSNGLRGVVTKSGGAGFTDVTTKTGYVATVHRQDLTKITLTAEEAALCDRFRLQPHEWLQAQMDGAICAVYEGREFGNCFATKTGRPQRMFTVESNGDVRCALCDWTAPERASTAMQNDLSTWKRLFPSLKTHCGQTPSSLSKPAVKRHVERVLAMAAEPSKPPTATIDTDDGETPEPRRPSKRPRGAPPVHAAAALDAEPPQAASDAVVPAKKAQGRPRKVQAPPPPPPPPAAGYDWIVVGAQVQTVEVAYGEAVRGIVTEIGTAWVTVLSTEGYEVKSRRAWLAPATLTDEEASRCARGPQRPAEWLQARIDGSICVRYGQREFQNRFSTTDGRVIRQFVVDSGTTNVRCALCDWKPTQDRLNLRSGPGWNTLLNALRTHCGQSKQGNGERAPKQHMEHVLSVAAAPTAVSSTPLAPPPPAVVEVAAAPLLQRVAAPAEAAPALARRGRPPAKADHKASRFAGVTWDPYKGGKWRAAIMVQGHTIPLGDFDVEEDAARAYDAARAKWGALTRNVRIPLNFPGEAPLASALAALPPLPRELQPPAPLPPRRRSTPPPAPAPAVSPAPAPAEPPRAPAPDERIRVGMVVEASPHVWGAEYAEKVGSAKRYRGTVKARDSGERLPAGCPAPMPDEPVWLVSYEDDGKDWATPERFLSIVAPVDGQRAGRERTKPQFLSGCVDADRAYVPTQDEDDAPGAPVPPAAQLPTPPPPTAPAPVVSPAPAPAVLPAPSPPRVPSPPAAGRICVGAVVAAESQVWGAGFARKVGATKRYCGTVKARGNGDILPVGCPPPKPGERIWRVLYDDDGQDYDTPERFLSCIVVGAVVEAAPEAFGHDPTNSVAARYRGTVVEPGEAFNLPLGCPQIEAGEPVWNVHYDDDNRVWATPERFLSCVVVASGSSKRRRCSDNSTAVAAAEAAPLPLTARRVGGEVMPAKKARGPPEGWEDLVSTTAAPKPSVKRERKPAPPPNDWVAVGSHVQHSNGLRGVVTKLGNTGHAEVTTKTGYTVNVFRTDLTKITLTAEEAALCDRSRLTPNEWLQVQLDSAVCAVYEGRTFGNCFATKDGRTQRMVSVESNGDVRCALCNWTAPSGASRALQNDLSAWGIWSHPIKTHCGQFASTLKDPATQQHVERVLAMAAEPSTPPIATTDANDDGETPEPPPLTAPAAPAAPPRPPTPFRLPTRSDYGEVPPTTRLRKRSPPPPDEAWNPPPRAEHARQTKKPRRFAEVDQDVPARAWREGSPRAASPSPVFAAPSSAPFVCATRWPEVGEECEFLVVDDHTHQWYLGHCVEATEVRVVLNYNASKNRWKGVVHEFYKDDDKPAECIRLREDAPELPANIV</sequence>
<feature type="region of interest" description="Disordered" evidence="6">
    <location>
        <begin position="2583"/>
        <end position="2696"/>
    </location>
</feature>
<dbReference type="PROSITE" id="PS51471">
    <property type="entry name" value="FE2OG_OXY"/>
    <property type="match status" value="1"/>
</dbReference>
<evidence type="ECO:0000256" key="2">
    <source>
        <dbReference type="ARBA" id="ARBA00023015"/>
    </source>
</evidence>
<comment type="subcellular location">
    <subcellularLocation>
        <location evidence="1">Nucleus</location>
    </subcellularLocation>
</comment>
<gene>
    <name evidence="10" type="ORF">PECAL_3P11910</name>
</gene>
<feature type="compositionally biased region" description="Pro residues" evidence="6">
    <location>
        <begin position="2604"/>
        <end position="2625"/>
    </location>
</feature>
<organism evidence="10 11">
    <name type="scientific">Pelagomonas calceolata</name>
    <dbReference type="NCBI Taxonomy" id="35677"/>
    <lineage>
        <taxon>Eukaryota</taxon>
        <taxon>Sar</taxon>
        <taxon>Stramenopiles</taxon>
        <taxon>Ochrophyta</taxon>
        <taxon>Pelagophyceae</taxon>
        <taxon>Pelagomonadales</taxon>
        <taxon>Pelagomonadaceae</taxon>
        <taxon>Pelagomonas</taxon>
    </lineage>
</organism>
<feature type="compositionally biased region" description="Low complexity" evidence="6">
    <location>
        <begin position="1637"/>
        <end position="1653"/>
    </location>
</feature>
<dbReference type="InterPro" id="IPR016177">
    <property type="entry name" value="DNA-bd_dom_sf"/>
</dbReference>
<feature type="region of interest" description="Disordered" evidence="6">
    <location>
        <begin position="371"/>
        <end position="406"/>
    </location>
</feature>
<protein>
    <recommendedName>
        <fullName evidence="12">AP2/ERF domain-containing protein</fullName>
    </recommendedName>
</protein>
<keyword evidence="11" id="KW-1185">Reference proteome</keyword>
<feature type="region of interest" description="Disordered" evidence="6">
    <location>
        <begin position="669"/>
        <end position="738"/>
    </location>
</feature>
<feature type="region of interest" description="Disordered" evidence="6">
    <location>
        <begin position="1348"/>
        <end position="1375"/>
    </location>
</feature>
<feature type="region of interest" description="Disordered" evidence="6">
    <location>
        <begin position="569"/>
        <end position="591"/>
    </location>
</feature>
<evidence type="ECO:0000256" key="3">
    <source>
        <dbReference type="ARBA" id="ARBA00023125"/>
    </source>
</evidence>
<evidence type="ECO:0000256" key="5">
    <source>
        <dbReference type="ARBA" id="ARBA00023242"/>
    </source>
</evidence>
<dbReference type="PANTHER" id="PTHR48125:SF10">
    <property type="entry name" value="OS12G0136300 PROTEIN"/>
    <property type="match status" value="1"/>
</dbReference>
<evidence type="ECO:0000256" key="6">
    <source>
        <dbReference type="SAM" id="MobiDB-lite"/>
    </source>
</evidence>
<feature type="domain" description="AP2/ERF" evidence="8">
    <location>
        <begin position="1910"/>
        <end position="1971"/>
    </location>
</feature>
<dbReference type="PROSITE" id="PS51032">
    <property type="entry name" value="AP2_ERF"/>
    <property type="match status" value="1"/>
</dbReference>
<dbReference type="InterPro" id="IPR001471">
    <property type="entry name" value="AP2/ERF_dom"/>
</dbReference>
<feature type="compositionally biased region" description="Basic and acidic residues" evidence="6">
    <location>
        <begin position="1348"/>
        <end position="1358"/>
    </location>
</feature>
<feature type="compositionally biased region" description="Basic residues" evidence="6">
    <location>
        <begin position="1359"/>
        <end position="1368"/>
    </location>
</feature>
<dbReference type="InterPro" id="IPR036955">
    <property type="entry name" value="AP2/ERF_dom_sf"/>
</dbReference>
<dbReference type="InterPro" id="IPR001739">
    <property type="entry name" value="Methyl_CpG_DNA-bd"/>
</dbReference>
<feature type="region of interest" description="Disordered" evidence="6">
    <location>
        <begin position="187"/>
        <end position="215"/>
    </location>
</feature>
<keyword evidence="3" id="KW-0238">DNA-binding</keyword>
<feature type="region of interest" description="Disordered" evidence="6">
    <location>
        <begin position="1985"/>
        <end position="2027"/>
    </location>
</feature>
<dbReference type="SMART" id="SM00380">
    <property type="entry name" value="AP2"/>
    <property type="match status" value="1"/>
</dbReference>
<dbReference type="Gene3D" id="2.60.120.590">
    <property type="entry name" value="Alpha-ketoglutarate-dependent dioxygenase AlkB-like"/>
    <property type="match status" value="1"/>
</dbReference>
<dbReference type="GO" id="GO:0003700">
    <property type="term" value="F:DNA-binding transcription factor activity"/>
    <property type="evidence" value="ECO:0007669"/>
    <property type="project" value="InterPro"/>
</dbReference>
<feature type="compositionally biased region" description="Pro residues" evidence="6">
    <location>
        <begin position="1672"/>
        <end position="1681"/>
    </location>
</feature>
<evidence type="ECO:0000259" key="9">
    <source>
        <dbReference type="PROSITE" id="PS51471"/>
    </source>
</evidence>
<dbReference type="EMBL" id="CAKKNE010000003">
    <property type="protein sequence ID" value="CAH0371258.1"/>
    <property type="molecule type" value="Genomic_DNA"/>
</dbReference>
<feature type="compositionally biased region" description="Pro residues" evidence="6">
    <location>
        <begin position="1985"/>
        <end position="2025"/>
    </location>
</feature>